<sequence>MTAECNYPQFHLIMHCYLCSIAGGTIHLKEHRSARWMTREQFDDVEWLPADMDVVKKIRSMDIDSLS</sequence>
<dbReference type="AlphaFoldDB" id="A0A0E2HA80"/>
<dbReference type="HOGENOM" id="CLU_037162_19_5_9"/>
<dbReference type="PATRIC" id="fig|999408.3.peg.2686"/>
<proteinExistence type="predicted"/>
<reference evidence="1 2" key="1">
    <citation type="submission" date="2013-01" db="EMBL/GenBank/DDBJ databases">
        <title>The Genome Sequence of Clostridium clostridioforme 90A8.</title>
        <authorList>
            <consortium name="The Broad Institute Genome Sequencing Platform"/>
            <person name="Earl A."/>
            <person name="Ward D."/>
            <person name="Feldgarden M."/>
            <person name="Gevers D."/>
            <person name="Courvalin P."/>
            <person name="Lambert T."/>
            <person name="Walker B."/>
            <person name="Young S.K."/>
            <person name="Zeng Q."/>
            <person name="Gargeya S."/>
            <person name="Fitzgerald M."/>
            <person name="Haas B."/>
            <person name="Abouelleil A."/>
            <person name="Alvarado L."/>
            <person name="Arachchi H.M."/>
            <person name="Berlin A.M."/>
            <person name="Chapman S.B."/>
            <person name="Dewar J."/>
            <person name="Goldberg J."/>
            <person name="Griggs A."/>
            <person name="Gujja S."/>
            <person name="Hansen M."/>
            <person name="Howarth C."/>
            <person name="Imamovic A."/>
            <person name="Larimer J."/>
            <person name="McCowan C."/>
            <person name="Murphy C."/>
            <person name="Neiman D."/>
            <person name="Pearson M."/>
            <person name="Priest M."/>
            <person name="Roberts A."/>
            <person name="Saif S."/>
            <person name="Shea T."/>
            <person name="Sisk P."/>
            <person name="Sykes S."/>
            <person name="Wortman J."/>
            <person name="Nusbaum C."/>
            <person name="Birren B."/>
        </authorList>
    </citation>
    <scope>NUCLEOTIDE SEQUENCE [LARGE SCALE GENOMIC DNA]</scope>
    <source>
        <strain evidence="1 2">90A8</strain>
    </source>
</reference>
<protein>
    <recommendedName>
        <fullName evidence="3">Nudix hydrolase domain-containing protein</fullName>
    </recommendedName>
</protein>
<dbReference type="InterPro" id="IPR015797">
    <property type="entry name" value="NUDIX_hydrolase-like_dom_sf"/>
</dbReference>
<dbReference type="Gene3D" id="3.90.79.10">
    <property type="entry name" value="Nucleoside Triphosphate Pyrophosphohydrolase"/>
    <property type="match status" value="1"/>
</dbReference>
<accession>A0A0E2HA80</accession>
<comment type="caution">
    <text evidence="1">The sequence shown here is derived from an EMBL/GenBank/DDBJ whole genome shotgun (WGS) entry which is preliminary data.</text>
</comment>
<evidence type="ECO:0000313" key="2">
    <source>
        <dbReference type="Proteomes" id="UP000013085"/>
    </source>
</evidence>
<dbReference type="Proteomes" id="UP000013085">
    <property type="component" value="Unassembled WGS sequence"/>
</dbReference>
<evidence type="ECO:0000313" key="1">
    <source>
        <dbReference type="EMBL" id="ENZ13866.1"/>
    </source>
</evidence>
<name>A0A0E2HA80_9FIRM</name>
<gene>
    <name evidence="1" type="ORF">HMPREF1090_02486</name>
</gene>
<organism evidence="1 2">
    <name type="scientific">[Clostridium] clostridioforme 90A8</name>
    <dbReference type="NCBI Taxonomy" id="999408"/>
    <lineage>
        <taxon>Bacteria</taxon>
        <taxon>Bacillati</taxon>
        <taxon>Bacillota</taxon>
        <taxon>Clostridia</taxon>
        <taxon>Lachnospirales</taxon>
        <taxon>Lachnospiraceae</taxon>
        <taxon>Enterocloster</taxon>
    </lineage>
</organism>
<dbReference type="SUPFAM" id="SSF55811">
    <property type="entry name" value="Nudix"/>
    <property type="match status" value="1"/>
</dbReference>
<dbReference type="EMBL" id="AGYR01000028">
    <property type="protein sequence ID" value="ENZ13866.1"/>
    <property type="molecule type" value="Genomic_DNA"/>
</dbReference>
<evidence type="ECO:0008006" key="3">
    <source>
        <dbReference type="Google" id="ProtNLM"/>
    </source>
</evidence>